<dbReference type="eggNOG" id="COG1028">
    <property type="taxonomic scope" value="Bacteria"/>
</dbReference>
<evidence type="ECO:0000256" key="2">
    <source>
        <dbReference type="ARBA" id="ARBA00023002"/>
    </source>
</evidence>
<name>A7HWF2_PARL1</name>
<evidence type="ECO:0000256" key="1">
    <source>
        <dbReference type="ARBA" id="ARBA00006484"/>
    </source>
</evidence>
<gene>
    <name evidence="3" type="ordered locus">Plav_2627</name>
</gene>
<organism evidence="3 4">
    <name type="scientific">Parvibaculum lavamentivorans (strain DS-1 / DSM 13023 / NCIMB 13966)</name>
    <dbReference type="NCBI Taxonomy" id="402881"/>
    <lineage>
        <taxon>Bacteria</taxon>
        <taxon>Pseudomonadati</taxon>
        <taxon>Pseudomonadota</taxon>
        <taxon>Alphaproteobacteria</taxon>
        <taxon>Hyphomicrobiales</taxon>
        <taxon>Parvibaculaceae</taxon>
        <taxon>Parvibaculum</taxon>
    </lineage>
</organism>
<reference evidence="3 4" key="1">
    <citation type="journal article" date="2011" name="Stand. Genomic Sci.">
        <title>Complete genome sequence of Parvibaculum lavamentivorans type strain (DS-1(T)).</title>
        <authorList>
            <person name="Schleheck D."/>
            <person name="Weiss M."/>
            <person name="Pitluck S."/>
            <person name="Bruce D."/>
            <person name="Land M.L."/>
            <person name="Han S."/>
            <person name="Saunders E."/>
            <person name="Tapia R."/>
            <person name="Detter C."/>
            <person name="Brettin T."/>
            <person name="Han J."/>
            <person name="Woyke T."/>
            <person name="Goodwin L."/>
            <person name="Pennacchio L."/>
            <person name="Nolan M."/>
            <person name="Cook A.M."/>
            <person name="Kjelleberg S."/>
            <person name="Thomas T."/>
        </authorList>
    </citation>
    <scope>NUCLEOTIDE SEQUENCE [LARGE SCALE GENOMIC DNA]</scope>
    <source>
        <strain evidence="4">DS-1 / DSM 13023 / NCIMB 13966</strain>
    </source>
</reference>
<dbReference type="PRINTS" id="PR00080">
    <property type="entry name" value="SDRFAMILY"/>
</dbReference>
<comment type="similarity">
    <text evidence="1">Belongs to the short-chain dehydrogenases/reductases (SDR) family.</text>
</comment>
<dbReference type="Pfam" id="PF13561">
    <property type="entry name" value="adh_short_C2"/>
    <property type="match status" value="1"/>
</dbReference>
<sequence length="268" mass="27921">MARMQGKVAIVTGAAKGIGAATAKALAREGAKVVCSDFDAENGQVVADEIAGEGGTATFFRHDVTDEAQWEAVVKLAEEKFGGLHVVVNNAGIAPEAGPIEEKTLADWRHTIEVDLDSVFLGCKHGIRTIKKYTSKGGAGGAIVNISSILGLVGQSGASDYNAAKGGVRLLTKSAALECADAGYNIRVNSVHPGYIDTPMVKNVINRGVMGGATVGANEMREMLIMQHPIGRLGIAEEIANAILFLSSDESTFMTGSEVVVDGGYTTR</sequence>
<dbReference type="PRINTS" id="PR00081">
    <property type="entry name" value="GDHRDH"/>
</dbReference>
<dbReference type="PANTHER" id="PTHR24321">
    <property type="entry name" value="DEHYDROGENASES, SHORT CHAIN"/>
    <property type="match status" value="1"/>
</dbReference>
<dbReference type="Gene3D" id="3.40.50.720">
    <property type="entry name" value="NAD(P)-binding Rossmann-like Domain"/>
    <property type="match status" value="1"/>
</dbReference>
<dbReference type="InterPro" id="IPR036291">
    <property type="entry name" value="NAD(P)-bd_dom_sf"/>
</dbReference>
<dbReference type="Proteomes" id="UP000006377">
    <property type="component" value="Chromosome"/>
</dbReference>
<keyword evidence="4" id="KW-1185">Reference proteome</keyword>
<dbReference type="NCBIfam" id="NF005559">
    <property type="entry name" value="PRK07231.1"/>
    <property type="match status" value="1"/>
</dbReference>
<keyword evidence="2" id="KW-0560">Oxidoreductase</keyword>
<evidence type="ECO:0000313" key="3">
    <source>
        <dbReference type="EMBL" id="ABS64235.1"/>
    </source>
</evidence>
<dbReference type="STRING" id="402881.Plav_2627"/>
<dbReference type="PANTHER" id="PTHR24321:SF15">
    <property type="entry name" value="OXIDOREDUCTASE UCPA"/>
    <property type="match status" value="1"/>
</dbReference>
<dbReference type="AlphaFoldDB" id="A7HWF2"/>
<dbReference type="InterPro" id="IPR020904">
    <property type="entry name" value="Sc_DH/Rdtase_CS"/>
</dbReference>
<accession>A7HWF2</accession>
<dbReference type="OrthoDB" id="9792355at2"/>
<dbReference type="GO" id="GO:0016491">
    <property type="term" value="F:oxidoreductase activity"/>
    <property type="evidence" value="ECO:0007669"/>
    <property type="project" value="UniProtKB-KW"/>
</dbReference>
<dbReference type="HOGENOM" id="CLU_010194_1_0_5"/>
<protein>
    <submittedName>
        <fullName evidence="3">Short-chain dehydrogenase/reductase SDR</fullName>
    </submittedName>
</protein>
<dbReference type="PROSITE" id="PS00061">
    <property type="entry name" value="ADH_SHORT"/>
    <property type="match status" value="1"/>
</dbReference>
<dbReference type="RefSeq" id="WP_012111547.1">
    <property type="nucleotide sequence ID" value="NC_009719.1"/>
</dbReference>
<dbReference type="FunFam" id="3.40.50.720:FF:000084">
    <property type="entry name" value="Short-chain dehydrogenase reductase"/>
    <property type="match status" value="1"/>
</dbReference>
<dbReference type="SUPFAM" id="SSF51735">
    <property type="entry name" value="NAD(P)-binding Rossmann-fold domains"/>
    <property type="match status" value="1"/>
</dbReference>
<proteinExistence type="inferred from homology"/>
<dbReference type="SMR" id="A7HWF2"/>
<dbReference type="InterPro" id="IPR002347">
    <property type="entry name" value="SDR_fam"/>
</dbReference>
<dbReference type="KEGG" id="pla:Plav_2627"/>
<evidence type="ECO:0000313" key="4">
    <source>
        <dbReference type="Proteomes" id="UP000006377"/>
    </source>
</evidence>
<dbReference type="EMBL" id="CP000774">
    <property type="protein sequence ID" value="ABS64235.1"/>
    <property type="molecule type" value="Genomic_DNA"/>
</dbReference>